<feature type="transmembrane region" description="Helical" evidence="7">
    <location>
        <begin position="105"/>
        <end position="132"/>
    </location>
</feature>
<feature type="transmembrane region" description="Helical" evidence="7">
    <location>
        <begin position="294"/>
        <end position="319"/>
    </location>
</feature>
<feature type="transmembrane region" description="Helical" evidence="7">
    <location>
        <begin position="31"/>
        <end position="50"/>
    </location>
</feature>
<dbReference type="PRINTS" id="PR00176">
    <property type="entry name" value="NANEUSMPORT"/>
</dbReference>
<feature type="transmembrane region" description="Helical" evidence="7">
    <location>
        <begin position="457"/>
        <end position="476"/>
    </location>
</feature>
<evidence type="ECO:0000256" key="1">
    <source>
        <dbReference type="ARBA" id="ARBA00004141"/>
    </source>
</evidence>
<dbReference type="Proteomes" id="UP001280581">
    <property type="component" value="Unassembled WGS sequence"/>
</dbReference>
<evidence type="ECO:0000256" key="7">
    <source>
        <dbReference type="SAM" id="Phobius"/>
    </source>
</evidence>
<name>A0AAN6LQI8_9PLEO</name>
<evidence type="ECO:0000256" key="5">
    <source>
        <dbReference type="ARBA" id="ARBA00023136"/>
    </source>
</evidence>
<feature type="compositionally biased region" description="Basic and acidic residues" evidence="6">
    <location>
        <begin position="662"/>
        <end position="671"/>
    </location>
</feature>
<evidence type="ECO:0000313" key="8">
    <source>
        <dbReference type="EMBL" id="KAK3197417.1"/>
    </source>
</evidence>
<dbReference type="GO" id="GO:0005886">
    <property type="term" value="C:plasma membrane"/>
    <property type="evidence" value="ECO:0007669"/>
    <property type="project" value="TreeGrafter"/>
</dbReference>
<feature type="transmembrane region" description="Helical" evidence="7">
    <location>
        <begin position="62"/>
        <end position="84"/>
    </location>
</feature>
<feature type="transmembrane region" description="Helical" evidence="7">
    <location>
        <begin position="326"/>
        <end position="345"/>
    </location>
</feature>
<evidence type="ECO:0000256" key="3">
    <source>
        <dbReference type="ARBA" id="ARBA00022692"/>
    </source>
</evidence>
<dbReference type="PROSITE" id="PS50267">
    <property type="entry name" value="NA_NEUROTRAN_SYMP_3"/>
    <property type="match status" value="1"/>
</dbReference>
<keyword evidence="4 7" id="KW-1133">Transmembrane helix</keyword>
<feature type="transmembrane region" description="Helical" evidence="7">
    <location>
        <begin position="482"/>
        <end position="503"/>
    </location>
</feature>
<feature type="region of interest" description="Disordered" evidence="6">
    <location>
        <begin position="645"/>
        <end position="671"/>
    </location>
</feature>
<evidence type="ECO:0000256" key="2">
    <source>
        <dbReference type="ARBA" id="ARBA00022448"/>
    </source>
</evidence>
<feature type="transmembrane region" description="Helical" evidence="7">
    <location>
        <begin position="213"/>
        <end position="232"/>
    </location>
</feature>
<feature type="transmembrane region" description="Helical" evidence="7">
    <location>
        <begin position="591"/>
        <end position="611"/>
    </location>
</feature>
<feature type="transmembrane region" description="Helical" evidence="7">
    <location>
        <begin position="422"/>
        <end position="445"/>
    </location>
</feature>
<keyword evidence="5 7" id="KW-0472">Membrane</keyword>
<keyword evidence="9" id="KW-1185">Reference proteome</keyword>
<dbReference type="InterPro" id="IPR000175">
    <property type="entry name" value="Na/ntran_symport"/>
</dbReference>
<evidence type="ECO:0000313" key="9">
    <source>
        <dbReference type="Proteomes" id="UP001280581"/>
    </source>
</evidence>
<dbReference type="AlphaFoldDB" id="A0AAN6LQI8"/>
<dbReference type="EMBL" id="WVTA01000018">
    <property type="protein sequence ID" value="KAK3197417.1"/>
    <property type="molecule type" value="Genomic_DNA"/>
</dbReference>
<dbReference type="GO" id="GO:0035725">
    <property type="term" value="P:sodium ion transmembrane transport"/>
    <property type="evidence" value="ECO:0007669"/>
    <property type="project" value="TreeGrafter"/>
</dbReference>
<accession>A0AAN6LQI8</accession>
<gene>
    <name evidence="8" type="ORF">GRF29_216g118174</name>
</gene>
<feature type="transmembrane region" description="Helical" evidence="7">
    <location>
        <begin position="188"/>
        <end position="206"/>
    </location>
</feature>
<keyword evidence="3 7" id="KW-0812">Transmembrane</keyword>
<sequence>MAMSYFKKALAAFAPPPKTSDDGRDQWPSRAAFLLAAMGGCAGQGNLLRYPSVVYNNYGLQWFVPYLLAVFLIAIPSLILEVSIGQAYRGGTVIAFNNINRRLKGVGLGPVLVSFVVVQYFTVNLAWIMSYFRWSFTSPLPWAGRLEQFYWEDVLHVGNITEGSLSSSGNSVESFTGYPHVKLIGETVGWSVFVWFLIWISIFRGVGMTGRVVYFTMGLPIVTTIIFVGRALSLENAREGVALLWTNWRSDQLASGTVWQTAVGQVFFSTGIGFGYFTSYASYNQKHANAVMDAILICGSNVLFENFAAFAVFGVVGYLRRWPEDGVRLGAFVVGFLTLPEAVLQMPGANFWAVLLFFTLIVLGFSSAFVMLDVVVTLICDSGLTKLSRPWVVTILTIASFLMCLPYCTEFGYYLLDGVDRWVNNVALIFVVWTEVTSSTTVYRWSDIVEQVGLPAFAVYNFGFFGGQFFGIILAHGINNPVAGVIAGVGLYIVCALIATVIARRPDTRAAKWTKFDIWNSNILVRKFWFLAFYSGNQLRRDLNVIVGVGKNWKIPSFLPILLRYISGPVLAIIFSFAYPEFHTLRYDPMMITGFILAHLTMLAIILGYAIPRYYDAMIPIERRDEGTETTTAMVTKGELGGRPIANMAERGEAPPAYDSEELSKGMDATK</sequence>
<protein>
    <recommendedName>
        <fullName evidence="10">SNF-domain-containing protein</fullName>
    </recommendedName>
</protein>
<dbReference type="PANTHER" id="PTHR11616:SF240">
    <property type="entry name" value="BLOATED TUBULES, ISOFORM B-RELATED"/>
    <property type="match status" value="1"/>
</dbReference>
<keyword evidence="2" id="KW-0813">Transport</keyword>
<feature type="transmembrane region" description="Helical" evidence="7">
    <location>
        <begin position="561"/>
        <end position="579"/>
    </location>
</feature>
<dbReference type="SUPFAM" id="SSF161070">
    <property type="entry name" value="SNF-like"/>
    <property type="match status" value="1"/>
</dbReference>
<feature type="transmembrane region" description="Helical" evidence="7">
    <location>
        <begin position="351"/>
        <end position="379"/>
    </location>
</feature>
<evidence type="ECO:0000256" key="6">
    <source>
        <dbReference type="SAM" id="MobiDB-lite"/>
    </source>
</evidence>
<comment type="subcellular location">
    <subcellularLocation>
        <location evidence="1">Membrane</location>
        <topology evidence="1">Multi-pass membrane protein</topology>
    </subcellularLocation>
</comment>
<feature type="transmembrane region" description="Helical" evidence="7">
    <location>
        <begin position="391"/>
        <end position="416"/>
    </location>
</feature>
<organism evidence="8 9">
    <name type="scientific">Pseudopithomyces chartarum</name>
    <dbReference type="NCBI Taxonomy" id="1892770"/>
    <lineage>
        <taxon>Eukaryota</taxon>
        <taxon>Fungi</taxon>
        <taxon>Dikarya</taxon>
        <taxon>Ascomycota</taxon>
        <taxon>Pezizomycotina</taxon>
        <taxon>Dothideomycetes</taxon>
        <taxon>Pleosporomycetidae</taxon>
        <taxon>Pleosporales</taxon>
        <taxon>Massarineae</taxon>
        <taxon>Didymosphaeriaceae</taxon>
        <taxon>Pseudopithomyces</taxon>
    </lineage>
</organism>
<reference evidence="8 9" key="1">
    <citation type="submission" date="2021-02" db="EMBL/GenBank/DDBJ databases">
        <title>Genome assembly of Pseudopithomyces chartarum.</title>
        <authorList>
            <person name="Jauregui R."/>
            <person name="Singh J."/>
            <person name="Voisey C."/>
        </authorList>
    </citation>
    <scope>NUCLEOTIDE SEQUENCE [LARGE SCALE GENOMIC DNA]</scope>
    <source>
        <strain evidence="8 9">AGR01</strain>
    </source>
</reference>
<evidence type="ECO:0000256" key="4">
    <source>
        <dbReference type="ARBA" id="ARBA00022989"/>
    </source>
</evidence>
<dbReference type="PANTHER" id="PTHR11616">
    <property type="entry name" value="SODIUM/CHLORIDE DEPENDENT TRANSPORTER"/>
    <property type="match status" value="1"/>
</dbReference>
<dbReference type="InterPro" id="IPR037272">
    <property type="entry name" value="SNS_sf"/>
</dbReference>
<dbReference type="Pfam" id="PF00209">
    <property type="entry name" value="SNF"/>
    <property type="match status" value="1"/>
</dbReference>
<evidence type="ECO:0008006" key="10">
    <source>
        <dbReference type="Google" id="ProtNLM"/>
    </source>
</evidence>
<dbReference type="CDD" id="cd11554">
    <property type="entry name" value="SLC6sbd_u2"/>
    <property type="match status" value="1"/>
</dbReference>
<comment type="caution">
    <text evidence="8">The sequence shown here is derived from an EMBL/GenBank/DDBJ whole genome shotgun (WGS) entry which is preliminary data.</text>
</comment>
<proteinExistence type="predicted"/>